<reference evidence="2 3" key="1">
    <citation type="journal article" date="2012" name="FEBS Lett.">
        <title>Anammox organism KSU-1 expresses a NirK-type copper-containing nitrite reductase instead of a NirS-type with cytochrome cd1.</title>
        <authorList>
            <person name="Hira D."/>
            <person name="Toh H."/>
            <person name="Migita C.T."/>
            <person name="Okubo H."/>
            <person name="Nishiyama T."/>
            <person name="Hattori M."/>
            <person name="Furukawa K."/>
            <person name="Fujii T."/>
        </authorList>
    </citation>
    <scope>NUCLEOTIDE SEQUENCE [LARGE SCALE GENOMIC DNA]</scope>
</reference>
<organism evidence="2 3">
    <name type="scientific">Candidatus Jettenia caeni</name>
    <dbReference type="NCBI Taxonomy" id="247490"/>
    <lineage>
        <taxon>Bacteria</taxon>
        <taxon>Pseudomonadati</taxon>
        <taxon>Planctomycetota</taxon>
        <taxon>Candidatus Brocadiia</taxon>
        <taxon>Candidatus Brocadiales</taxon>
        <taxon>Candidatus Brocadiaceae</taxon>
        <taxon>Candidatus Jettenia</taxon>
    </lineage>
</organism>
<name>I3IQU4_9BACT</name>
<dbReference type="AlphaFoldDB" id="I3IQU4"/>
<protein>
    <submittedName>
        <fullName evidence="2">Uncharacterized protein</fullName>
    </submittedName>
</protein>
<gene>
    <name evidence="2" type="ORF">KSU1_D0780</name>
</gene>
<keyword evidence="1" id="KW-1133">Transmembrane helix</keyword>
<evidence type="ECO:0000313" key="3">
    <source>
        <dbReference type="Proteomes" id="UP000002985"/>
    </source>
</evidence>
<evidence type="ECO:0000313" key="2">
    <source>
        <dbReference type="EMBL" id="GAB64089.1"/>
    </source>
</evidence>
<accession>I3IQU4</accession>
<keyword evidence="1" id="KW-0472">Membrane</keyword>
<proteinExistence type="predicted"/>
<evidence type="ECO:0000256" key="1">
    <source>
        <dbReference type="SAM" id="Phobius"/>
    </source>
</evidence>
<keyword evidence="3" id="KW-1185">Reference proteome</keyword>
<dbReference type="Proteomes" id="UP000002985">
    <property type="component" value="Unassembled WGS sequence"/>
</dbReference>
<feature type="transmembrane region" description="Helical" evidence="1">
    <location>
        <begin position="44"/>
        <end position="63"/>
    </location>
</feature>
<dbReference type="EMBL" id="BAFH01000004">
    <property type="protein sequence ID" value="GAB64089.1"/>
    <property type="molecule type" value="Genomic_DNA"/>
</dbReference>
<comment type="caution">
    <text evidence="2">The sequence shown here is derived from an EMBL/GenBank/DDBJ whole genome shotgun (WGS) entry which is preliminary data.</text>
</comment>
<sequence>MKKEAILLEKEQGVSLFPSNPPYPPLKKGEQGISPFSKWGSRGIIGGLLFFTIYLILACAYASNLPLEKGGKQGRVFS</sequence>
<keyword evidence="1" id="KW-0812">Transmembrane</keyword>